<comment type="subcellular location">
    <subcellularLocation>
        <location evidence="1">Membrane</location>
        <topology evidence="1">Multi-pass membrane protein</topology>
    </subcellularLocation>
</comment>
<dbReference type="EMBL" id="CP012600">
    <property type="protein sequence ID" value="ALC81364.1"/>
    <property type="molecule type" value="Genomic_DNA"/>
</dbReference>
<name>A0A0M5J9W8_9BACI</name>
<feature type="transmembrane region" description="Helical" evidence="5">
    <location>
        <begin position="120"/>
        <end position="146"/>
    </location>
</feature>
<evidence type="ECO:0000256" key="1">
    <source>
        <dbReference type="ARBA" id="ARBA00004141"/>
    </source>
</evidence>
<organism evidence="6 7">
    <name type="scientific">Bacillus gobiensis</name>
    <dbReference type="NCBI Taxonomy" id="1441095"/>
    <lineage>
        <taxon>Bacteria</taxon>
        <taxon>Bacillati</taxon>
        <taxon>Bacillota</taxon>
        <taxon>Bacilli</taxon>
        <taxon>Bacillales</taxon>
        <taxon>Bacillaceae</taxon>
        <taxon>Bacillus</taxon>
    </lineage>
</organism>
<evidence type="ECO:0000256" key="4">
    <source>
        <dbReference type="ARBA" id="ARBA00023136"/>
    </source>
</evidence>
<evidence type="ECO:0000313" key="6">
    <source>
        <dbReference type="EMBL" id="ALC81364.1"/>
    </source>
</evidence>
<dbReference type="PANTHER" id="PTHR12714">
    <property type="entry name" value="PROTEIN-S ISOPRENYLCYSTEINE O-METHYLTRANSFERASE"/>
    <property type="match status" value="1"/>
</dbReference>
<proteinExistence type="predicted"/>
<feature type="transmembrane region" description="Helical" evidence="5">
    <location>
        <begin position="40"/>
        <end position="61"/>
    </location>
</feature>
<accession>A0A0M5J9W8</accession>
<reference evidence="7" key="1">
    <citation type="submission" date="2015-08" db="EMBL/GenBank/DDBJ databases">
        <title>Genome sequencing project for genomic taxonomy and phylogenomics of Bacillus-like bacteria.</title>
        <authorList>
            <person name="Liu B."/>
            <person name="Wang J."/>
            <person name="Zhu Y."/>
            <person name="Liu G."/>
            <person name="Chen Q."/>
            <person name="Chen Z."/>
            <person name="Lan J."/>
            <person name="Che J."/>
            <person name="Ge C."/>
            <person name="Shi H."/>
            <person name="Pan Z."/>
            <person name="Liu X."/>
        </authorList>
    </citation>
    <scope>NUCLEOTIDE SEQUENCE [LARGE SCALE GENOMIC DNA]</scope>
    <source>
        <strain evidence="7">FJAT-4402</strain>
    </source>
</reference>
<gene>
    <name evidence="6" type="ORF">AM592_06960</name>
</gene>
<dbReference type="Pfam" id="PF04140">
    <property type="entry name" value="ICMT"/>
    <property type="match status" value="1"/>
</dbReference>
<dbReference type="AlphaFoldDB" id="A0A0M5J9W8"/>
<dbReference type="STRING" id="1441095.AM592_06960"/>
<keyword evidence="2 5" id="KW-0812">Transmembrane</keyword>
<dbReference type="GO" id="GO:0016020">
    <property type="term" value="C:membrane"/>
    <property type="evidence" value="ECO:0007669"/>
    <property type="project" value="UniProtKB-SubCell"/>
</dbReference>
<evidence type="ECO:0000256" key="2">
    <source>
        <dbReference type="ARBA" id="ARBA00022692"/>
    </source>
</evidence>
<dbReference type="PANTHER" id="PTHR12714:SF25">
    <property type="entry name" value="CONSERVED HYPOTHETICAL MEMBRANE PROTEIN"/>
    <property type="match status" value="1"/>
</dbReference>
<dbReference type="RefSeq" id="WP_053603121.1">
    <property type="nucleotide sequence ID" value="NZ_CP012600.1"/>
</dbReference>
<dbReference type="InterPro" id="IPR007269">
    <property type="entry name" value="ICMT_MeTrfase"/>
</dbReference>
<keyword evidence="4 5" id="KW-0472">Membrane</keyword>
<dbReference type="Proteomes" id="UP000067625">
    <property type="component" value="Chromosome"/>
</dbReference>
<reference evidence="6 7" key="2">
    <citation type="journal article" date="2016" name="Int. J. Syst. Evol. Microbiol.">
        <title>Bacillus gobiensis sp. nov., isolated from a soil sample.</title>
        <authorList>
            <person name="Liu B."/>
            <person name="Liu G.H."/>
            <person name="Cetin S."/>
            <person name="Schumann P."/>
            <person name="Pan Z.Z."/>
            <person name="Chen Q.Q."/>
        </authorList>
    </citation>
    <scope>NUCLEOTIDE SEQUENCE [LARGE SCALE GENOMIC DNA]</scope>
    <source>
        <strain evidence="6 7">FJAT-4402</strain>
    </source>
</reference>
<feature type="transmembrane region" description="Helical" evidence="5">
    <location>
        <begin position="68"/>
        <end position="87"/>
    </location>
</feature>
<evidence type="ECO:0000313" key="7">
    <source>
        <dbReference type="Proteomes" id="UP000067625"/>
    </source>
</evidence>
<dbReference type="Gene3D" id="1.20.120.1630">
    <property type="match status" value="1"/>
</dbReference>
<dbReference type="GO" id="GO:0004671">
    <property type="term" value="F:protein C-terminal S-isoprenylcysteine carboxyl O-methyltransferase activity"/>
    <property type="evidence" value="ECO:0007669"/>
    <property type="project" value="InterPro"/>
</dbReference>
<dbReference type="PATRIC" id="fig|1441095.3.peg.1537"/>
<evidence type="ECO:0008006" key="8">
    <source>
        <dbReference type="Google" id="ProtNLM"/>
    </source>
</evidence>
<sequence>MFWLMISILLLQRVSELFLANRNENTVKKLGAVEYGRKHYPFLVSMHGLFFLCFMLEVNLLERTLSGWWGILLPFICLVQLIRYWAIFSLGFYWNTKIFVIPDAELCSKGPYKWSRHPNYIVVALEFILLPLLYNAYVTAFMFTVLNACMMRIRIQEEEKALQLNRN</sequence>
<protein>
    <recommendedName>
        <fullName evidence="8">Isoprenylcysteine carboxyl methyltransferase</fullName>
    </recommendedName>
</protein>
<keyword evidence="7" id="KW-1185">Reference proteome</keyword>
<evidence type="ECO:0000256" key="3">
    <source>
        <dbReference type="ARBA" id="ARBA00022989"/>
    </source>
</evidence>
<keyword evidence="3 5" id="KW-1133">Transmembrane helix</keyword>
<dbReference type="OrthoDB" id="7203053at2"/>
<evidence type="ECO:0000256" key="5">
    <source>
        <dbReference type="SAM" id="Phobius"/>
    </source>
</evidence>